<comment type="caution">
    <text evidence="1">The sequence shown here is derived from an EMBL/GenBank/DDBJ whole genome shotgun (WGS) entry which is preliminary data.</text>
</comment>
<dbReference type="AlphaFoldDB" id="A0A4S8P6C3"/>
<dbReference type="EMBL" id="STGV01000001">
    <property type="protein sequence ID" value="THV25813.1"/>
    <property type="molecule type" value="Genomic_DNA"/>
</dbReference>
<gene>
    <name evidence="1" type="ORF">FAA97_06435</name>
</gene>
<protein>
    <submittedName>
        <fullName evidence="1">Phage tail tape measure protein</fullName>
    </submittedName>
</protein>
<evidence type="ECO:0000313" key="2">
    <source>
        <dbReference type="Proteomes" id="UP000308828"/>
    </source>
</evidence>
<dbReference type="Proteomes" id="UP000308828">
    <property type="component" value="Unassembled WGS sequence"/>
</dbReference>
<accession>A0A4S8P6C3</accession>
<organism evidence="1 2">
    <name type="scientific">Peteryoungia ipomoeae</name>
    <dbReference type="NCBI Taxonomy" id="1210932"/>
    <lineage>
        <taxon>Bacteria</taxon>
        <taxon>Pseudomonadati</taxon>
        <taxon>Pseudomonadota</taxon>
        <taxon>Alphaproteobacteria</taxon>
        <taxon>Hyphomicrobiales</taxon>
        <taxon>Rhizobiaceae</taxon>
        <taxon>Peteryoungia</taxon>
    </lineage>
</organism>
<keyword evidence="2" id="KW-1185">Reference proteome</keyword>
<name>A0A4S8P6C3_9HYPH</name>
<reference evidence="1 2" key="1">
    <citation type="submission" date="2019-04" db="EMBL/GenBank/DDBJ databases">
        <title>Genome sequence of strain shin9-1.</title>
        <authorList>
            <person name="Gao J."/>
            <person name="Sun J."/>
        </authorList>
    </citation>
    <scope>NUCLEOTIDE SEQUENCE [LARGE SCALE GENOMIC DNA]</scope>
    <source>
        <strain evidence="2">shin9-1</strain>
    </source>
</reference>
<proteinExistence type="predicted"/>
<dbReference type="OrthoDB" id="8448547at2"/>
<dbReference type="RefSeq" id="WP_136597648.1">
    <property type="nucleotide sequence ID" value="NZ_STGV01000001.1"/>
</dbReference>
<sequence>MADTDDLTLEVDLDASAALAVLDDLEQRSEGFGRALGAALRSATTGGKGLEDVLRGVAGRMTDIALSAGLKPLESFVGALGKGLFGTLASGFGSLSGASFGAGVQAFSHGGVPGRVMPFAEGGVVRAPTYFPMAGGTGLMGEAGAEAILPLQRGADGALGVAASGGGAITVNFQVTATDAQSFQRSEAQVTAMLARSVARGRRGL</sequence>
<evidence type="ECO:0000313" key="1">
    <source>
        <dbReference type="EMBL" id="THV25813.1"/>
    </source>
</evidence>